<gene>
    <name evidence="3" type="ORF">HF854_07320</name>
</gene>
<dbReference type="InterPro" id="IPR016047">
    <property type="entry name" value="M23ase_b-sheet_dom"/>
</dbReference>
<proteinExistence type="predicted"/>
<dbReference type="SUPFAM" id="SSF51261">
    <property type="entry name" value="Duplicated hybrid motif"/>
    <property type="match status" value="1"/>
</dbReference>
<dbReference type="InterPro" id="IPR050570">
    <property type="entry name" value="Cell_wall_metabolism_enzyme"/>
</dbReference>
<feature type="domain" description="M23ase beta-sheet core" evidence="2">
    <location>
        <begin position="198"/>
        <end position="292"/>
    </location>
</feature>
<dbReference type="PANTHER" id="PTHR21666:SF290">
    <property type="entry name" value="PEPTIDASE M23 DOMAIN PROTEIN"/>
    <property type="match status" value="1"/>
</dbReference>
<evidence type="ECO:0000313" key="4">
    <source>
        <dbReference type="Proteomes" id="UP000522333"/>
    </source>
</evidence>
<dbReference type="GO" id="GO:0004222">
    <property type="term" value="F:metalloendopeptidase activity"/>
    <property type="evidence" value="ECO:0007669"/>
    <property type="project" value="TreeGrafter"/>
</dbReference>
<name>A0A848C7T0_9BACT</name>
<dbReference type="Pfam" id="PF01551">
    <property type="entry name" value="Peptidase_M23"/>
    <property type="match status" value="1"/>
</dbReference>
<keyword evidence="1" id="KW-0472">Membrane</keyword>
<accession>A0A848C7T0</accession>
<dbReference type="CDD" id="cd12797">
    <property type="entry name" value="M23_peptidase"/>
    <property type="match status" value="1"/>
</dbReference>
<sequence length="304" mass="33236">MTDREGSMPEQSSFFQRPVSGILGAVVLFLLWSFPAMAAIHLDVPARAARGDAIRVQVSGDGPARPVTVFWLEREHVMAAQPSGSGWQAEFLLPVPLDSSAKSLALKMRTQDGQQAEARVALFDKKRPVQALRVDKKYVDPPAEVQERIRRDREKAGKALDNYSPDRLWTAPFARPVPGSVSSKFGLKRVFNDQPRGVHRGLDLRGAEGTPILACADGRVVLADDLYFSGNAVYIDHGQGVFTSYLHMSRILVRPGDVVRRGQVIGKVGSTGRVTGPHLHLSLVVLGQAVDPEPLLEARPAARR</sequence>
<evidence type="ECO:0000259" key="2">
    <source>
        <dbReference type="Pfam" id="PF01551"/>
    </source>
</evidence>
<reference evidence="3 4" key="1">
    <citation type="submission" date="2020-04" db="EMBL/GenBank/DDBJ databases">
        <authorList>
            <person name="Hitch T.C.A."/>
            <person name="Wylensek D."/>
            <person name="Clavel T."/>
        </authorList>
    </citation>
    <scope>NUCLEOTIDE SEQUENCE [LARGE SCALE GENOMIC DNA]</scope>
    <source>
        <strain evidence="3 4">PG-251-APC-1</strain>
    </source>
</reference>
<dbReference type="EMBL" id="JABAFY010000023">
    <property type="protein sequence ID" value="NME52341.1"/>
    <property type="molecule type" value="Genomic_DNA"/>
</dbReference>
<dbReference type="Gene3D" id="2.70.70.10">
    <property type="entry name" value="Glucose Permease (Domain IIA)"/>
    <property type="match status" value="1"/>
</dbReference>
<feature type="transmembrane region" description="Helical" evidence="1">
    <location>
        <begin position="20"/>
        <end position="40"/>
    </location>
</feature>
<evidence type="ECO:0000313" key="3">
    <source>
        <dbReference type="EMBL" id="NME52341.1"/>
    </source>
</evidence>
<dbReference type="InterPro" id="IPR011055">
    <property type="entry name" value="Dup_hybrid_motif"/>
</dbReference>
<organism evidence="3 4">
    <name type="scientific">Desulfovibrio piger</name>
    <dbReference type="NCBI Taxonomy" id="901"/>
    <lineage>
        <taxon>Bacteria</taxon>
        <taxon>Pseudomonadati</taxon>
        <taxon>Thermodesulfobacteriota</taxon>
        <taxon>Desulfovibrionia</taxon>
        <taxon>Desulfovibrionales</taxon>
        <taxon>Desulfovibrionaceae</taxon>
        <taxon>Desulfovibrio</taxon>
    </lineage>
</organism>
<comment type="caution">
    <text evidence="3">The sequence shown here is derived from an EMBL/GenBank/DDBJ whole genome shotgun (WGS) entry which is preliminary data.</text>
</comment>
<evidence type="ECO:0000256" key="1">
    <source>
        <dbReference type="SAM" id="Phobius"/>
    </source>
</evidence>
<dbReference type="PANTHER" id="PTHR21666">
    <property type="entry name" value="PEPTIDASE-RELATED"/>
    <property type="match status" value="1"/>
</dbReference>
<protein>
    <submittedName>
        <fullName evidence="3">M23 family metallopeptidase</fullName>
    </submittedName>
</protein>
<keyword evidence="1" id="KW-0812">Transmembrane</keyword>
<keyword evidence="1" id="KW-1133">Transmembrane helix</keyword>
<dbReference type="AlphaFoldDB" id="A0A848C7T0"/>
<dbReference type="Proteomes" id="UP000522333">
    <property type="component" value="Unassembled WGS sequence"/>
</dbReference>